<dbReference type="PIRSF" id="PIRSF027153">
    <property type="entry name" value="Nnf1p"/>
    <property type="match status" value="1"/>
</dbReference>
<gene>
    <name evidence="11" type="ORF">SCODWIG_02856</name>
</gene>
<dbReference type="PANTHER" id="PTHR15459">
    <property type="entry name" value="POLYAMINE-MODULATED FACTOR 1"/>
    <property type="match status" value="1"/>
</dbReference>
<dbReference type="GO" id="GO:0007059">
    <property type="term" value="P:chromosome segregation"/>
    <property type="evidence" value="ECO:0007669"/>
    <property type="project" value="UniProtKB-UniRule"/>
</dbReference>
<evidence type="ECO:0000256" key="10">
    <source>
        <dbReference type="SAM" id="Coils"/>
    </source>
</evidence>
<dbReference type="GO" id="GO:0000444">
    <property type="term" value="C:MIS12/MIND type complex"/>
    <property type="evidence" value="ECO:0007669"/>
    <property type="project" value="UniProtKB-UniRule"/>
</dbReference>
<evidence type="ECO:0000256" key="6">
    <source>
        <dbReference type="ARBA" id="ARBA00023242"/>
    </source>
</evidence>
<name>A0A376B8U9_9ASCO</name>
<protein>
    <recommendedName>
        <fullName evidence="9">Kinetochore-associated protein</fullName>
    </recommendedName>
</protein>
<comment type="subcellular location">
    <subcellularLocation>
        <location evidence="1 9">Chromosome</location>
        <location evidence="1 9">Centromere</location>
        <location evidence="1 9">Kinetochore</location>
    </subcellularLocation>
    <subcellularLocation>
        <location evidence="9">Nucleus</location>
    </subcellularLocation>
    <text evidence="9">Associated with the kinetochore.</text>
</comment>
<organism evidence="11 12">
    <name type="scientific">Saccharomycodes ludwigii</name>
    <dbReference type="NCBI Taxonomy" id="36035"/>
    <lineage>
        <taxon>Eukaryota</taxon>
        <taxon>Fungi</taxon>
        <taxon>Dikarya</taxon>
        <taxon>Ascomycota</taxon>
        <taxon>Saccharomycotina</taxon>
        <taxon>Saccharomycetes</taxon>
        <taxon>Saccharomycodales</taxon>
        <taxon>Saccharomycodaceae</taxon>
        <taxon>Saccharomycodes</taxon>
    </lineage>
</organism>
<dbReference type="PANTHER" id="PTHR15459:SF3">
    <property type="entry name" value="POLYAMINE-MODULATED FACTOR 1"/>
    <property type="match status" value="1"/>
</dbReference>
<keyword evidence="8 9" id="KW-0137">Centromere</keyword>
<evidence type="ECO:0000256" key="7">
    <source>
        <dbReference type="ARBA" id="ARBA00023306"/>
    </source>
</evidence>
<evidence type="ECO:0000256" key="4">
    <source>
        <dbReference type="ARBA" id="ARBA00022776"/>
    </source>
</evidence>
<dbReference type="VEuPathDB" id="FungiDB:SCODWIG_02856"/>
<dbReference type="Proteomes" id="UP000262825">
    <property type="component" value="Unassembled WGS sequence"/>
</dbReference>
<dbReference type="Pfam" id="PF03980">
    <property type="entry name" value="Nnf1"/>
    <property type="match status" value="1"/>
</dbReference>
<keyword evidence="4 9" id="KW-0498">Mitosis</keyword>
<keyword evidence="3 9" id="KW-0132">Cell division</keyword>
<dbReference type="GO" id="GO:0005634">
    <property type="term" value="C:nucleus"/>
    <property type="evidence" value="ECO:0007669"/>
    <property type="project" value="UniProtKB-SubCell"/>
</dbReference>
<evidence type="ECO:0000256" key="9">
    <source>
        <dbReference type="PIRNR" id="PIRNR027153"/>
    </source>
</evidence>
<evidence type="ECO:0000256" key="5">
    <source>
        <dbReference type="ARBA" id="ARBA00022838"/>
    </source>
</evidence>
<feature type="coiled-coil region" evidence="10">
    <location>
        <begin position="180"/>
        <end position="214"/>
    </location>
</feature>
<sequence>MYDTNNANDPLENEMNPLKLPSSPVSNNFTHIRYQRLVEVCERALHQVLKNLQDFTKVRYCYPNYAITHQQDLINCQQQIVELWYQLCSNEFREIFQERQLEQKLNELDDLIEVAKKKKYEYLAQEEVEEEKDAKERYNNNNKEVHTFHDKNLSFDAKKSEQLEDISKITPKEIVNFYKFQANKKLIKNLKEKLDNLTQNNKQMLQEINDCFKRIDDNIQSINDEVYVNKFGDQTNRTISINVLRSNLTTLLNDLNNECE</sequence>
<keyword evidence="5 9" id="KW-0995">Kinetochore</keyword>
<evidence type="ECO:0000313" key="11">
    <source>
        <dbReference type="EMBL" id="SSD61095.1"/>
    </source>
</evidence>
<accession>A0A376B8U9</accession>
<keyword evidence="2 9" id="KW-0158">Chromosome</keyword>
<evidence type="ECO:0000256" key="8">
    <source>
        <dbReference type="ARBA" id="ARBA00023328"/>
    </source>
</evidence>
<dbReference type="InterPro" id="IPR016851">
    <property type="entry name" value="Nnf1"/>
</dbReference>
<evidence type="ECO:0000256" key="2">
    <source>
        <dbReference type="ARBA" id="ARBA00022454"/>
    </source>
</evidence>
<dbReference type="AlphaFoldDB" id="A0A376B8U9"/>
<keyword evidence="10" id="KW-0175">Coiled coil</keyword>
<evidence type="ECO:0000256" key="1">
    <source>
        <dbReference type="ARBA" id="ARBA00004629"/>
    </source>
</evidence>
<reference evidence="12" key="1">
    <citation type="submission" date="2018-06" db="EMBL/GenBank/DDBJ databases">
        <authorList>
            <person name="Guldener U."/>
        </authorList>
    </citation>
    <scope>NUCLEOTIDE SEQUENCE [LARGE SCALE GENOMIC DNA]</scope>
    <source>
        <strain evidence="12">UTAD17</strain>
    </source>
</reference>
<keyword evidence="6 9" id="KW-0539">Nucleus</keyword>
<keyword evidence="12" id="KW-1185">Reference proteome</keyword>
<evidence type="ECO:0000256" key="3">
    <source>
        <dbReference type="ARBA" id="ARBA00022618"/>
    </source>
</evidence>
<dbReference type="InterPro" id="IPR007128">
    <property type="entry name" value="PMF1/Nnf1"/>
</dbReference>
<dbReference type="GO" id="GO:0051301">
    <property type="term" value="P:cell division"/>
    <property type="evidence" value="ECO:0007669"/>
    <property type="project" value="UniProtKB-UniRule"/>
</dbReference>
<keyword evidence="7 9" id="KW-0131">Cell cycle</keyword>
<evidence type="ECO:0000313" key="12">
    <source>
        <dbReference type="Proteomes" id="UP000262825"/>
    </source>
</evidence>
<dbReference type="EMBL" id="UFAJ01000566">
    <property type="protein sequence ID" value="SSD61095.1"/>
    <property type="molecule type" value="Genomic_DNA"/>
</dbReference>
<proteinExistence type="predicted"/>
<feature type="coiled-coil region" evidence="10">
    <location>
        <begin position="98"/>
        <end position="144"/>
    </location>
</feature>